<organism evidence="3 4">
    <name type="scientific">Mesorhizobium tianshanense</name>
    <dbReference type="NCBI Taxonomy" id="39844"/>
    <lineage>
        <taxon>Bacteria</taxon>
        <taxon>Pseudomonadati</taxon>
        <taxon>Pseudomonadota</taxon>
        <taxon>Alphaproteobacteria</taxon>
        <taxon>Hyphomicrobiales</taxon>
        <taxon>Phyllobacteriaceae</taxon>
        <taxon>Mesorhizobium</taxon>
    </lineage>
</organism>
<feature type="domain" description="Glycosyl transferase family 1" evidence="1">
    <location>
        <begin position="201"/>
        <end position="340"/>
    </location>
</feature>
<sequence>MSLESSRSILFVTGSLSDESSGPYLSLKQTADALERLGYPVTIVGTRSSGDPHPQEASNVNAFRRYGPNSLHFTPGFSRWLEQQPSRWDVVSLQGLWLYNNKAVANWCVANKKPFIITTHGALNPIAVQISAWKKALARMTFMRRVLDRVECYQALTETEYRTMRNYGIRKPICVVGNGINLPEQESLSSSERLIPRELAGRRTCLYLGRLFPIKGIDRLLRAWGRVQPSDDWQLIIAGGGEASYRQELESVAAQSRCRNVHFIGFVSGELKSAWLRKAEFYVLPSHSEAFPMACLEAFSYGVPALLTTGCGLPEAAQAGAAIEIESSETGLFEGLSRVQSLSSDELRAMSANAIRFVRDRHNWQDIGAQLADVYDWMTGNRSPPACVRFA</sequence>
<dbReference type="OrthoDB" id="5490290at2"/>
<evidence type="ECO:0000313" key="4">
    <source>
        <dbReference type="Proteomes" id="UP000317122"/>
    </source>
</evidence>
<dbReference type="PANTHER" id="PTHR45947">
    <property type="entry name" value="SULFOQUINOVOSYL TRANSFERASE SQD2"/>
    <property type="match status" value="1"/>
</dbReference>
<keyword evidence="3" id="KW-0808">Transferase</keyword>
<dbReference type="SUPFAM" id="SSF53756">
    <property type="entry name" value="UDP-Glycosyltransferase/glycogen phosphorylase"/>
    <property type="match status" value="1"/>
</dbReference>
<dbReference type="RefSeq" id="WP_162457986.1">
    <property type="nucleotide sequence ID" value="NZ_BSPF01000001.1"/>
</dbReference>
<gene>
    <name evidence="3" type="ORF">IQ26_03459</name>
</gene>
<evidence type="ECO:0000313" key="3">
    <source>
        <dbReference type="EMBL" id="TWI34801.1"/>
    </source>
</evidence>
<dbReference type="AlphaFoldDB" id="A0A562NRX6"/>
<dbReference type="GO" id="GO:0016757">
    <property type="term" value="F:glycosyltransferase activity"/>
    <property type="evidence" value="ECO:0007669"/>
    <property type="project" value="InterPro"/>
</dbReference>
<reference evidence="3 4" key="1">
    <citation type="journal article" date="2015" name="Stand. Genomic Sci.">
        <title>Genomic Encyclopedia of Bacterial and Archaeal Type Strains, Phase III: the genomes of soil and plant-associated and newly described type strains.</title>
        <authorList>
            <person name="Whitman W.B."/>
            <person name="Woyke T."/>
            <person name="Klenk H.P."/>
            <person name="Zhou Y."/>
            <person name="Lilburn T.G."/>
            <person name="Beck B.J."/>
            <person name="De Vos P."/>
            <person name="Vandamme P."/>
            <person name="Eisen J.A."/>
            <person name="Garrity G."/>
            <person name="Hugenholtz P."/>
            <person name="Kyrpides N.C."/>
        </authorList>
    </citation>
    <scope>NUCLEOTIDE SEQUENCE [LARGE SCALE GENOMIC DNA]</scope>
    <source>
        <strain evidence="3 4">CGMCC 1.2546</strain>
    </source>
</reference>
<name>A0A562NRX6_9HYPH</name>
<dbReference type="InterPro" id="IPR001296">
    <property type="entry name" value="Glyco_trans_1"/>
</dbReference>
<proteinExistence type="predicted"/>
<protein>
    <submittedName>
        <fullName evidence="3">Glycosyltransferase involved in cell wall biosynthesis</fullName>
    </submittedName>
</protein>
<feature type="domain" description="Glycosyltransferase subfamily 4-like N-terminal" evidence="2">
    <location>
        <begin position="27"/>
        <end position="179"/>
    </location>
</feature>
<accession>A0A562NRX6</accession>
<dbReference type="EMBL" id="VLKT01000020">
    <property type="protein sequence ID" value="TWI34801.1"/>
    <property type="molecule type" value="Genomic_DNA"/>
</dbReference>
<keyword evidence="4" id="KW-1185">Reference proteome</keyword>
<evidence type="ECO:0000259" key="2">
    <source>
        <dbReference type="Pfam" id="PF13579"/>
    </source>
</evidence>
<comment type="caution">
    <text evidence="3">The sequence shown here is derived from an EMBL/GenBank/DDBJ whole genome shotgun (WGS) entry which is preliminary data.</text>
</comment>
<dbReference type="InterPro" id="IPR050194">
    <property type="entry name" value="Glycosyltransferase_grp1"/>
</dbReference>
<dbReference type="InterPro" id="IPR028098">
    <property type="entry name" value="Glyco_trans_4-like_N"/>
</dbReference>
<dbReference type="Gene3D" id="3.40.50.2000">
    <property type="entry name" value="Glycogen Phosphorylase B"/>
    <property type="match status" value="2"/>
</dbReference>
<dbReference type="Pfam" id="PF13579">
    <property type="entry name" value="Glyco_trans_4_4"/>
    <property type="match status" value="1"/>
</dbReference>
<dbReference type="Pfam" id="PF00534">
    <property type="entry name" value="Glycos_transf_1"/>
    <property type="match status" value="1"/>
</dbReference>
<dbReference type="PANTHER" id="PTHR45947:SF3">
    <property type="entry name" value="SULFOQUINOVOSYL TRANSFERASE SQD2"/>
    <property type="match status" value="1"/>
</dbReference>
<evidence type="ECO:0000259" key="1">
    <source>
        <dbReference type="Pfam" id="PF00534"/>
    </source>
</evidence>
<dbReference type="Proteomes" id="UP000317122">
    <property type="component" value="Unassembled WGS sequence"/>
</dbReference>